<feature type="transmembrane region" description="Helical" evidence="8">
    <location>
        <begin position="137"/>
        <end position="159"/>
    </location>
</feature>
<gene>
    <name evidence="10" type="primary">ftsK</name>
    <name evidence="10" type="ORF">GCM10010126_62110</name>
</gene>
<dbReference type="AlphaFoldDB" id="A0AA37BNQ0"/>
<dbReference type="SMART" id="SM00843">
    <property type="entry name" value="Ftsk_gamma"/>
    <property type="match status" value="1"/>
</dbReference>
<comment type="caution">
    <text evidence="10">The sequence shown here is derived from an EMBL/GenBank/DDBJ whole genome shotgun (WGS) entry which is preliminary data.</text>
</comment>
<dbReference type="GO" id="GO:0005524">
    <property type="term" value="F:ATP binding"/>
    <property type="evidence" value="ECO:0007669"/>
    <property type="project" value="UniProtKB-UniRule"/>
</dbReference>
<dbReference type="RefSeq" id="WP_191897969.1">
    <property type="nucleotide sequence ID" value="NZ_BMQD01000029.1"/>
</dbReference>
<keyword evidence="8" id="KW-1133">Transmembrane helix</keyword>
<evidence type="ECO:0000256" key="4">
    <source>
        <dbReference type="ARBA" id="ARBA00023125"/>
    </source>
</evidence>
<sequence length="823" mass="86382">MATRTRRTSRRPLPRVTRPPSRRRSSAGAGVLLGITGFGIAVAWKASARALGRGVRALGTGPADLEAAQRRDGLGLLSAVAAVVLALTAWNLVGGLVWDVVETAARALVGSLIGAASIALAALAWRLLRARDSEIALIRLILGSLAVTTAAAGLVHLASAAPASMSAGFFAAIIRAGGMLGYAVTAPLAALLPAALVAGLLVVLAVYGLLVATQTPIRQAPKRLAGLVDRVRGRAPRRPKASTNPRYANRDDVDDVPAGADEQPQEHEETEEPATPAAESPATGRTWRPRRPQVVDPDLVGERGPYDNPLIGTPADAAPVATEADAPEQADGGVLALLRTGTAPRPSTKANTVIAAALNTVLEEFKVNAEVKGFTRGPVITRYEIELGPAVKVEKVTGLAKNFALAVQSDQVRMLATVPGKSAIGVEIPNTDRDLVTLGDVLRSPVATADAHPLVVGLGKDVEGRAIVANLAKMPHLLIAGATGAGKSVCVNGLITSVLVRALPDEVRMILIDPKRVELAVYEGVPHLLTPIVTSPKKAADALVWVVGEMDRRYDLLAEHGFRHVDDFNAAVRAGRIPARPGGKELRPLPYLLVVVDELADLMMVAAKDVEDAIVRITQLARAAGIHLVVATQRPSVDVVTGLIKANMPSRLAFATSSLADSRVILDRPGAEKLVGQGDALFLPMGASNPIRLQNAFVSEKETAKVVAYCRRHACAEDRPIDLAGPAAAGPKDTTAVDGAGVGEDLELLLRAAELVVTTQFGSISMLQRKLRIPFAKAGHLMEALERYEVVGPADGSKAREVHITPAELDELLDDLRDAATSH</sequence>
<dbReference type="GO" id="GO:0051301">
    <property type="term" value="P:cell division"/>
    <property type="evidence" value="ECO:0007669"/>
    <property type="project" value="UniProtKB-KW"/>
</dbReference>
<comment type="similarity">
    <text evidence="1">Belongs to the FtsK/SpoIIIE/SftA family.</text>
</comment>
<evidence type="ECO:0000256" key="7">
    <source>
        <dbReference type="SAM" id="MobiDB-lite"/>
    </source>
</evidence>
<dbReference type="Proteomes" id="UP000627984">
    <property type="component" value="Unassembled WGS sequence"/>
</dbReference>
<name>A0AA37BNQ0_9ACTN</name>
<evidence type="ECO:0000313" key="10">
    <source>
        <dbReference type="EMBL" id="GGK94285.1"/>
    </source>
</evidence>
<feature type="transmembrane region" description="Helical" evidence="8">
    <location>
        <begin position="165"/>
        <end position="184"/>
    </location>
</feature>
<evidence type="ECO:0000256" key="5">
    <source>
        <dbReference type="ARBA" id="ARBA00024986"/>
    </source>
</evidence>
<dbReference type="Pfam" id="PF09397">
    <property type="entry name" value="FtsK_gamma"/>
    <property type="match status" value="1"/>
</dbReference>
<evidence type="ECO:0000256" key="1">
    <source>
        <dbReference type="ARBA" id="ARBA00006474"/>
    </source>
</evidence>
<dbReference type="InterPro" id="IPR027417">
    <property type="entry name" value="P-loop_NTPase"/>
</dbReference>
<dbReference type="Gene3D" id="3.30.980.40">
    <property type="match status" value="1"/>
</dbReference>
<keyword evidence="10" id="KW-0131">Cell cycle</keyword>
<feature type="domain" description="FtsK" evidence="9">
    <location>
        <begin position="464"/>
        <end position="663"/>
    </location>
</feature>
<dbReference type="SUPFAM" id="SSF52540">
    <property type="entry name" value="P-loop containing nucleoside triphosphate hydrolases"/>
    <property type="match status" value="1"/>
</dbReference>
<keyword evidence="8" id="KW-0812">Transmembrane</keyword>
<accession>A0AA37BNQ0</accession>
<feature type="transmembrane region" description="Helical" evidence="8">
    <location>
        <begin position="104"/>
        <end position="125"/>
    </location>
</feature>
<evidence type="ECO:0000256" key="8">
    <source>
        <dbReference type="SAM" id="Phobius"/>
    </source>
</evidence>
<keyword evidence="10" id="KW-0132">Cell division</keyword>
<dbReference type="Gene3D" id="3.40.50.300">
    <property type="entry name" value="P-loop containing nucleotide triphosphate hydrolases"/>
    <property type="match status" value="1"/>
</dbReference>
<feature type="compositionally biased region" description="Basic residues" evidence="7">
    <location>
        <begin position="1"/>
        <end position="13"/>
    </location>
</feature>
<dbReference type="InterPro" id="IPR018541">
    <property type="entry name" value="Ftsk_gamma"/>
</dbReference>
<keyword evidence="3 6" id="KW-0067">ATP-binding</keyword>
<dbReference type="Pfam" id="PF17854">
    <property type="entry name" value="FtsK_alpha"/>
    <property type="match status" value="1"/>
</dbReference>
<dbReference type="GO" id="GO:0003677">
    <property type="term" value="F:DNA binding"/>
    <property type="evidence" value="ECO:0007669"/>
    <property type="project" value="UniProtKB-KW"/>
</dbReference>
<reference evidence="10" key="2">
    <citation type="submission" date="2022-09" db="EMBL/GenBank/DDBJ databases">
        <authorList>
            <person name="Sun Q."/>
            <person name="Ohkuma M."/>
        </authorList>
    </citation>
    <scope>NUCLEOTIDE SEQUENCE</scope>
    <source>
        <strain evidence="10">JCM 3093</strain>
    </source>
</reference>
<dbReference type="Gene3D" id="1.10.10.10">
    <property type="entry name" value="Winged helix-like DNA-binding domain superfamily/Winged helix DNA-binding domain"/>
    <property type="match status" value="1"/>
</dbReference>
<evidence type="ECO:0000256" key="3">
    <source>
        <dbReference type="ARBA" id="ARBA00022840"/>
    </source>
</evidence>
<reference evidence="10" key="1">
    <citation type="journal article" date="2014" name="Int. J. Syst. Evol. Microbiol.">
        <title>Complete genome sequence of Corynebacterium casei LMG S-19264T (=DSM 44701T), isolated from a smear-ripened cheese.</title>
        <authorList>
            <consortium name="US DOE Joint Genome Institute (JGI-PGF)"/>
            <person name="Walter F."/>
            <person name="Albersmeier A."/>
            <person name="Kalinowski J."/>
            <person name="Ruckert C."/>
        </authorList>
    </citation>
    <scope>NUCLEOTIDE SEQUENCE</scope>
    <source>
        <strain evidence="10">JCM 3093</strain>
    </source>
</reference>
<protein>
    <submittedName>
        <fullName evidence="10">Cell division protein FtsK</fullName>
    </submittedName>
</protein>
<dbReference type="PANTHER" id="PTHR22683">
    <property type="entry name" value="SPORULATION PROTEIN RELATED"/>
    <property type="match status" value="1"/>
</dbReference>
<feature type="region of interest" description="Disordered" evidence="7">
    <location>
        <begin position="230"/>
        <end position="315"/>
    </location>
</feature>
<dbReference type="SUPFAM" id="SSF46785">
    <property type="entry name" value="Winged helix' DNA-binding domain"/>
    <property type="match status" value="1"/>
</dbReference>
<dbReference type="PANTHER" id="PTHR22683:SF41">
    <property type="entry name" value="DNA TRANSLOCASE FTSK"/>
    <property type="match status" value="1"/>
</dbReference>
<dbReference type="InterPro" id="IPR036388">
    <property type="entry name" value="WH-like_DNA-bd_sf"/>
</dbReference>
<feature type="compositionally biased region" description="Low complexity" evidence="7">
    <location>
        <begin position="273"/>
        <end position="283"/>
    </location>
</feature>
<dbReference type="InterPro" id="IPR036390">
    <property type="entry name" value="WH_DNA-bd_sf"/>
</dbReference>
<comment type="function">
    <text evidence="5">Essential cell division protein that coordinates cell division and chromosome segregation. The N-terminus is involved in assembly of the cell-division machinery. The C-terminus functions as a DNA motor that moves dsDNA in an ATP-dependent manner towards the dif recombination site, which is located within the replication terminus region. Required for activation of the Xer recombinase, allowing activation of chromosome unlinking by recombination.</text>
</comment>
<feature type="transmembrane region" description="Helical" evidence="8">
    <location>
        <begin position="74"/>
        <end position="98"/>
    </location>
</feature>
<feature type="region of interest" description="Disordered" evidence="7">
    <location>
        <begin position="1"/>
        <end position="26"/>
    </location>
</feature>
<evidence type="ECO:0000256" key="6">
    <source>
        <dbReference type="PROSITE-ProRule" id="PRU00289"/>
    </source>
</evidence>
<evidence type="ECO:0000313" key="11">
    <source>
        <dbReference type="Proteomes" id="UP000627984"/>
    </source>
</evidence>
<evidence type="ECO:0000259" key="9">
    <source>
        <dbReference type="PROSITE" id="PS50901"/>
    </source>
</evidence>
<dbReference type="InterPro" id="IPR050206">
    <property type="entry name" value="FtsK/SpoIIIE/SftA"/>
</dbReference>
<dbReference type="InterPro" id="IPR041027">
    <property type="entry name" value="FtsK_alpha"/>
</dbReference>
<dbReference type="Pfam" id="PF01580">
    <property type="entry name" value="FtsK_SpoIIIE"/>
    <property type="match status" value="1"/>
</dbReference>
<dbReference type="PROSITE" id="PS50901">
    <property type="entry name" value="FTSK"/>
    <property type="match status" value="1"/>
</dbReference>
<evidence type="ECO:0000256" key="2">
    <source>
        <dbReference type="ARBA" id="ARBA00022741"/>
    </source>
</evidence>
<keyword evidence="2 6" id="KW-0547">Nucleotide-binding</keyword>
<dbReference type="InterPro" id="IPR002543">
    <property type="entry name" value="FtsK_dom"/>
</dbReference>
<dbReference type="EMBL" id="BMQD01000029">
    <property type="protein sequence ID" value="GGK94285.1"/>
    <property type="molecule type" value="Genomic_DNA"/>
</dbReference>
<proteinExistence type="inferred from homology"/>
<dbReference type="CDD" id="cd01127">
    <property type="entry name" value="TrwB_TraG_TraD_VirD4"/>
    <property type="match status" value="1"/>
</dbReference>
<feature type="transmembrane region" description="Helical" evidence="8">
    <location>
        <begin position="191"/>
        <end position="212"/>
    </location>
</feature>
<keyword evidence="8" id="KW-0472">Membrane</keyword>
<organism evidence="10 11">
    <name type="scientific">Planomonospora parontospora</name>
    <dbReference type="NCBI Taxonomy" id="58119"/>
    <lineage>
        <taxon>Bacteria</taxon>
        <taxon>Bacillati</taxon>
        <taxon>Actinomycetota</taxon>
        <taxon>Actinomycetes</taxon>
        <taxon>Streptosporangiales</taxon>
        <taxon>Streptosporangiaceae</taxon>
        <taxon>Planomonospora</taxon>
    </lineage>
</organism>
<keyword evidence="4" id="KW-0238">DNA-binding</keyword>
<feature type="binding site" evidence="6">
    <location>
        <begin position="481"/>
        <end position="488"/>
    </location>
    <ligand>
        <name>ATP</name>
        <dbReference type="ChEBI" id="CHEBI:30616"/>
    </ligand>
</feature>